<dbReference type="GO" id="GO:0005634">
    <property type="term" value="C:nucleus"/>
    <property type="evidence" value="ECO:0007669"/>
    <property type="project" value="UniProtKB-SubCell"/>
</dbReference>
<keyword evidence="13" id="KW-1185">Reference proteome</keyword>
<evidence type="ECO:0000256" key="6">
    <source>
        <dbReference type="ARBA" id="ARBA00022884"/>
    </source>
</evidence>
<feature type="region of interest" description="Disordered" evidence="9">
    <location>
        <begin position="367"/>
        <end position="390"/>
    </location>
</feature>
<feature type="domain" description="RRM" evidence="10">
    <location>
        <begin position="83"/>
        <end position="160"/>
    </location>
</feature>
<dbReference type="SMART" id="SM00517">
    <property type="entry name" value="PolyA"/>
    <property type="match status" value="1"/>
</dbReference>
<evidence type="ECO:0000259" key="10">
    <source>
        <dbReference type="PROSITE" id="PS50102"/>
    </source>
</evidence>
<evidence type="ECO:0000256" key="8">
    <source>
        <dbReference type="PROSITE-ProRule" id="PRU00176"/>
    </source>
</evidence>
<evidence type="ECO:0000256" key="2">
    <source>
        <dbReference type="ARBA" id="ARBA00004496"/>
    </source>
</evidence>
<dbReference type="EMBL" id="CAJNIZ010044740">
    <property type="protein sequence ID" value="CAE7699742.1"/>
    <property type="molecule type" value="Genomic_DNA"/>
</dbReference>
<dbReference type="PANTHER" id="PTHR48025:SF1">
    <property type="entry name" value="RRM DOMAIN-CONTAINING PROTEIN"/>
    <property type="match status" value="1"/>
</dbReference>
<dbReference type="Proteomes" id="UP000649617">
    <property type="component" value="Unassembled WGS sequence"/>
</dbReference>
<dbReference type="InterPro" id="IPR003954">
    <property type="entry name" value="RRM_euk-type"/>
</dbReference>
<protein>
    <submittedName>
        <fullName evidence="12">Pab1 protein</fullName>
    </submittedName>
</protein>
<evidence type="ECO:0000256" key="7">
    <source>
        <dbReference type="ARBA" id="ARBA00023242"/>
    </source>
</evidence>
<evidence type="ECO:0000259" key="11">
    <source>
        <dbReference type="PROSITE" id="PS51309"/>
    </source>
</evidence>
<dbReference type="SUPFAM" id="SSF63570">
    <property type="entry name" value="PABC (PABP) domain"/>
    <property type="match status" value="1"/>
</dbReference>
<reference evidence="12" key="1">
    <citation type="submission" date="2021-02" db="EMBL/GenBank/DDBJ databases">
        <authorList>
            <person name="Dougan E. K."/>
            <person name="Rhodes N."/>
            <person name="Thang M."/>
            <person name="Chan C."/>
        </authorList>
    </citation>
    <scope>NUCLEOTIDE SEQUENCE</scope>
</reference>
<dbReference type="FunFam" id="3.30.70.330:FF:000651">
    <property type="entry name" value="Poly(A) binding protein cytoplasmic 1 like"/>
    <property type="match status" value="1"/>
</dbReference>
<dbReference type="InterPro" id="IPR050502">
    <property type="entry name" value="Euk_RNA-bind_prot"/>
</dbReference>
<dbReference type="InterPro" id="IPR002004">
    <property type="entry name" value="PABP_HYD_C"/>
</dbReference>
<sequence length="570" mass="62741">MVLRYRTPPSRYELFNQVGPVASIRVCRDKITKKSLGYGYVNFHNVKDAETALDSLSYTSIHGRSCRLMWSQKDAGQRKANNSNVYVANLDKNIDNKALHDTFSVFGEIRSCKVAADLMGNSYGYGFVHFETEEAAMDAIQRLNNVEVGGQRIQVCLCENRKEAALNGADDFTNLYVKCFPAKWDEEFMRREFGRFGRLTGVAVRTDGQGRRSAFVNYEEHEDAKRCIQEMHMKDMRSPEEQDLPEEVGSDGHPLCRLYVQRAQPKSERERILKKQFAEDAAIKAHLSKISLYVKGLHDDMTDEGLRRLFEPFGTVLSASAPMDINGKCRGFGFVNFGSLEEATKAVSQMHLRVVHGRPIHVDLAESKKDRQARQQRAQQRFGEGMPGLPGGRGFPMGGFGMPRPGAMFAPMNMGPPMIPRGGCGPCGGGSMPIGFNPGAMGLAAHMSPMSPAPNMGMRPPVPPMSMGYGGFGRGQGLPGPPAARGPPGPQFRGPTVTAATLASMPPPMQKQLLGEKLYAEIARMNAVHAGKITGMMLEMDNSDILAFLESPERLQSKVKEALDMLSRGP</sequence>
<evidence type="ECO:0000256" key="1">
    <source>
        <dbReference type="ARBA" id="ARBA00004123"/>
    </source>
</evidence>
<dbReference type="GO" id="GO:0005737">
    <property type="term" value="C:cytoplasm"/>
    <property type="evidence" value="ECO:0007669"/>
    <property type="project" value="UniProtKB-SubCell"/>
</dbReference>
<dbReference type="PROSITE" id="PS50102">
    <property type="entry name" value="RRM"/>
    <property type="match status" value="4"/>
</dbReference>
<dbReference type="GO" id="GO:0003729">
    <property type="term" value="F:mRNA binding"/>
    <property type="evidence" value="ECO:0007669"/>
    <property type="project" value="TreeGrafter"/>
</dbReference>
<evidence type="ECO:0000256" key="4">
    <source>
        <dbReference type="ARBA" id="ARBA00022490"/>
    </source>
</evidence>
<dbReference type="PANTHER" id="PTHR48025">
    <property type="entry name" value="OS02G0815200 PROTEIN"/>
    <property type="match status" value="1"/>
</dbReference>
<dbReference type="SUPFAM" id="SSF54928">
    <property type="entry name" value="RNA-binding domain, RBD"/>
    <property type="match status" value="3"/>
</dbReference>
<organism evidence="12 13">
    <name type="scientific">Symbiodinium pilosum</name>
    <name type="common">Dinoflagellate</name>
    <dbReference type="NCBI Taxonomy" id="2952"/>
    <lineage>
        <taxon>Eukaryota</taxon>
        <taxon>Sar</taxon>
        <taxon>Alveolata</taxon>
        <taxon>Dinophyceae</taxon>
        <taxon>Suessiales</taxon>
        <taxon>Symbiodiniaceae</taxon>
        <taxon>Symbiodinium</taxon>
    </lineage>
</organism>
<evidence type="ECO:0000313" key="12">
    <source>
        <dbReference type="EMBL" id="CAE7699742.1"/>
    </source>
</evidence>
<evidence type="ECO:0000313" key="13">
    <source>
        <dbReference type="Proteomes" id="UP000649617"/>
    </source>
</evidence>
<keyword evidence="5" id="KW-0677">Repeat</keyword>
<dbReference type="SMART" id="SM00361">
    <property type="entry name" value="RRM_1"/>
    <property type="match status" value="3"/>
</dbReference>
<name>A0A812X0K6_SYMPI</name>
<comment type="similarity">
    <text evidence="3">Belongs to the polyadenylate-binding protein type-1 family.</text>
</comment>
<evidence type="ECO:0000256" key="3">
    <source>
        <dbReference type="ARBA" id="ARBA00008557"/>
    </source>
</evidence>
<accession>A0A812X0K6</accession>
<feature type="domain" description="RRM" evidence="10">
    <location>
        <begin position="290"/>
        <end position="367"/>
    </location>
</feature>
<dbReference type="SMART" id="SM00360">
    <property type="entry name" value="RRM"/>
    <property type="match status" value="4"/>
</dbReference>
<dbReference type="OrthoDB" id="19742at2759"/>
<keyword evidence="7" id="KW-0539">Nucleus</keyword>
<dbReference type="Gene3D" id="3.30.70.330">
    <property type="match status" value="4"/>
</dbReference>
<evidence type="ECO:0000256" key="9">
    <source>
        <dbReference type="SAM" id="MobiDB-lite"/>
    </source>
</evidence>
<comment type="subcellular location">
    <subcellularLocation>
        <location evidence="2">Cytoplasm</location>
    </subcellularLocation>
    <subcellularLocation>
        <location evidence="1">Nucleus</location>
    </subcellularLocation>
</comment>
<feature type="domain" description="RRM" evidence="10">
    <location>
        <begin position="13"/>
        <end position="73"/>
    </location>
</feature>
<dbReference type="Pfam" id="PF00658">
    <property type="entry name" value="MLLE"/>
    <property type="match status" value="1"/>
</dbReference>
<proteinExistence type="inferred from homology"/>
<dbReference type="InterPro" id="IPR000504">
    <property type="entry name" value="RRM_dom"/>
</dbReference>
<feature type="domain" description="RRM" evidence="10">
    <location>
        <begin position="173"/>
        <end position="265"/>
    </location>
</feature>
<keyword evidence="4" id="KW-0963">Cytoplasm</keyword>
<comment type="caution">
    <text evidence="12">The sequence shown here is derived from an EMBL/GenBank/DDBJ whole genome shotgun (WGS) entry which is preliminary data.</text>
</comment>
<gene>
    <name evidence="12" type="primary">pab1</name>
    <name evidence="12" type="ORF">SPIL2461_LOCUS19666</name>
</gene>
<evidence type="ECO:0000256" key="5">
    <source>
        <dbReference type="ARBA" id="ARBA00022737"/>
    </source>
</evidence>
<feature type="compositionally biased region" description="Low complexity" evidence="9">
    <location>
        <begin position="375"/>
        <end position="384"/>
    </location>
</feature>
<keyword evidence="6 8" id="KW-0694">RNA-binding</keyword>
<dbReference type="Pfam" id="PF00076">
    <property type="entry name" value="RRM_1"/>
    <property type="match status" value="4"/>
</dbReference>
<dbReference type="InterPro" id="IPR035979">
    <property type="entry name" value="RBD_domain_sf"/>
</dbReference>
<dbReference type="InterPro" id="IPR036053">
    <property type="entry name" value="PABP-dom"/>
</dbReference>
<dbReference type="Gene3D" id="1.10.1900.10">
    <property type="entry name" value="c-terminal domain of poly(a) binding protein"/>
    <property type="match status" value="1"/>
</dbReference>
<dbReference type="InterPro" id="IPR012677">
    <property type="entry name" value="Nucleotide-bd_a/b_plait_sf"/>
</dbReference>
<feature type="domain" description="PABC" evidence="11">
    <location>
        <begin position="494"/>
        <end position="570"/>
    </location>
</feature>
<dbReference type="PROSITE" id="PS51309">
    <property type="entry name" value="PABC"/>
    <property type="match status" value="1"/>
</dbReference>
<dbReference type="AlphaFoldDB" id="A0A812X0K6"/>